<evidence type="ECO:0000256" key="11">
    <source>
        <dbReference type="HAMAP-Rule" id="MF_00127"/>
    </source>
</evidence>
<evidence type="ECO:0000256" key="3">
    <source>
        <dbReference type="ARBA" id="ARBA00011738"/>
    </source>
</evidence>
<keyword evidence="5 11" id="KW-0436">Ligase</keyword>
<dbReference type="PIRSF" id="PIRSF001549">
    <property type="entry name" value="His-tRNA_synth"/>
    <property type="match status" value="1"/>
</dbReference>
<keyword evidence="15" id="KW-1185">Reference proteome</keyword>
<dbReference type="HAMAP" id="MF_00127">
    <property type="entry name" value="His_tRNA_synth"/>
    <property type="match status" value="1"/>
</dbReference>
<dbReference type="GO" id="GO:0005524">
    <property type="term" value="F:ATP binding"/>
    <property type="evidence" value="ECO:0007669"/>
    <property type="project" value="UniProtKB-UniRule"/>
</dbReference>
<sequence length="422" mass="48255">MIQIPRGTKDILPVDSIKWQYIEEVLRETCRNFNYKEIRTPIFEQTELFVRGVGDTTDIVNKEMYTFTDKGGRSMTLRPEGTAPAVRSYIENKMHGDPNQPVKIFYQGPMFRYERQQKGRYRQFEQFGVEVIGVEDPLIDVEVISLLLDIYKSFGLEKLELHINSIGDFESREDYQKALREHFAPSIGEFCSDCQSRLDRNPMRILDCKADAKHPLMTTAPNIQDYLNESSKAYFEAIKETLTNMGIDFIVDPNLVRGLDYYTHTAFELMSSAEGFGSITTLAGGGRYNGLIEMLDGPNETGIGFGMSIERLLLALEAESIELPIDDSIDFYLVTMGEKARIEASIILNRLRTNGFSADMDYKKRGMKAQIKDADRKKARYMIVLGDSELESGKIHVRNMDTRKEVEANLDCFEEEVNFDEA</sequence>
<evidence type="ECO:0000256" key="1">
    <source>
        <dbReference type="ARBA" id="ARBA00004496"/>
    </source>
</evidence>
<feature type="binding site" evidence="12">
    <location>
        <begin position="80"/>
        <end position="82"/>
    </location>
    <ligand>
        <name>L-histidine</name>
        <dbReference type="ChEBI" id="CHEBI:57595"/>
    </ligand>
</feature>
<feature type="binding site" evidence="12">
    <location>
        <position position="112"/>
    </location>
    <ligand>
        <name>L-histidine</name>
        <dbReference type="ChEBI" id="CHEBI:57595"/>
    </ligand>
</feature>
<comment type="catalytic activity">
    <reaction evidence="10 11">
        <text>tRNA(His) + L-histidine + ATP = L-histidyl-tRNA(His) + AMP + diphosphate + H(+)</text>
        <dbReference type="Rhea" id="RHEA:17313"/>
        <dbReference type="Rhea" id="RHEA-COMP:9665"/>
        <dbReference type="Rhea" id="RHEA-COMP:9689"/>
        <dbReference type="ChEBI" id="CHEBI:15378"/>
        <dbReference type="ChEBI" id="CHEBI:30616"/>
        <dbReference type="ChEBI" id="CHEBI:33019"/>
        <dbReference type="ChEBI" id="CHEBI:57595"/>
        <dbReference type="ChEBI" id="CHEBI:78442"/>
        <dbReference type="ChEBI" id="CHEBI:78527"/>
        <dbReference type="ChEBI" id="CHEBI:456215"/>
        <dbReference type="EC" id="6.1.1.21"/>
    </reaction>
</comment>
<dbReference type="InterPro" id="IPR033656">
    <property type="entry name" value="HisRS_anticodon"/>
</dbReference>
<evidence type="ECO:0000256" key="10">
    <source>
        <dbReference type="ARBA" id="ARBA00047639"/>
    </source>
</evidence>
<dbReference type="SUPFAM" id="SSF55681">
    <property type="entry name" value="Class II aaRS and biotin synthetases"/>
    <property type="match status" value="1"/>
</dbReference>
<dbReference type="FunFam" id="3.30.930.10:FF:000005">
    <property type="entry name" value="Histidine--tRNA ligase"/>
    <property type="match status" value="1"/>
</dbReference>
<dbReference type="AlphaFoldDB" id="A0A6V7RF28"/>
<dbReference type="InterPro" id="IPR006195">
    <property type="entry name" value="aa-tRNA-synth_II"/>
</dbReference>
<dbReference type="SUPFAM" id="SSF52954">
    <property type="entry name" value="Class II aaRS ABD-related"/>
    <property type="match status" value="1"/>
</dbReference>
<comment type="caution">
    <text evidence="14">The sequence shown here is derived from an EMBL/GenBank/DDBJ whole genome shotgun (WGS) entry which is preliminary data.</text>
</comment>
<dbReference type="InterPro" id="IPR036621">
    <property type="entry name" value="Anticodon-bd_dom_sf"/>
</dbReference>
<dbReference type="NCBIfam" id="TIGR00442">
    <property type="entry name" value="hisS"/>
    <property type="match status" value="1"/>
</dbReference>
<keyword evidence="8 11" id="KW-0648">Protein biosynthesis</keyword>
<dbReference type="Proteomes" id="UP000588186">
    <property type="component" value="Unassembled WGS sequence"/>
</dbReference>
<evidence type="ECO:0000256" key="5">
    <source>
        <dbReference type="ARBA" id="ARBA00022598"/>
    </source>
</evidence>
<dbReference type="PROSITE" id="PS50862">
    <property type="entry name" value="AA_TRNA_LIGASE_II"/>
    <property type="match status" value="1"/>
</dbReference>
<dbReference type="Gene3D" id="3.30.930.10">
    <property type="entry name" value="Bira Bifunctional Protein, Domain 2"/>
    <property type="match status" value="1"/>
</dbReference>
<dbReference type="InterPro" id="IPR041715">
    <property type="entry name" value="HisRS-like_core"/>
</dbReference>
<keyword evidence="7 11" id="KW-0067">ATP-binding</keyword>
<dbReference type="InterPro" id="IPR004154">
    <property type="entry name" value="Anticodon-bd"/>
</dbReference>
<keyword evidence="4 11" id="KW-0963">Cytoplasm</keyword>
<evidence type="ECO:0000256" key="9">
    <source>
        <dbReference type="ARBA" id="ARBA00023146"/>
    </source>
</evidence>
<name>A0A6V7RF28_9BACL</name>
<feature type="binding site" evidence="12">
    <location>
        <position position="257"/>
    </location>
    <ligand>
        <name>L-histidine</name>
        <dbReference type="ChEBI" id="CHEBI:57595"/>
    </ligand>
</feature>
<evidence type="ECO:0000313" key="14">
    <source>
        <dbReference type="EMBL" id="CAD2076297.1"/>
    </source>
</evidence>
<dbReference type="Pfam" id="PF03129">
    <property type="entry name" value="HGTP_anticodon"/>
    <property type="match status" value="1"/>
</dbReference>
<organism evidence="14 15">
    <name type="scientific">Phocicoccus pinnipedialis</name>
    <dbReference type="NCBI Taxonomy" id="110845"/>
    <lineage>
        <taxon>Bacteria</taxon>
        <taxon>Bacillati</taxon>
        <taxon>Bacillota</taxon>
        <taxon>Bacilli</taxon>
        <taxon>Bacillales</taxon>
        <taxon>Salinicoccaceae</taxon>
        <taxon>Phocicoccus</taxon>
    </lineage>
</organism>
<dbReference type="GO" id="GO:0004821">
    <property type="term" value="F:histidine-tRNA ligase activity"/>
    <property type="evidence" value="ECO:0007669"/>
    <property type="project" value="UniProtKB-UniRule"/>
</dbReference>
<evidence type="ECO:0000256" key="12">
    <source>
        <dbReference type="PIRSR" id="PIRSR001549-1"/>
    </source>
</evidence>
<dbReference type="PANTHER" id="PTHR43707:SF1">
    <property type="entry name" value="HISTIDINE--TRNA LIGASE, MITOCHONDRIAL-RELATED"/>
    <property type="match status" value="1"/>
</dbReference>
<evidence type="ECO:0000259" key="13">
    <source>
        <dbReference type="PROSITE" id="PS50862"/>
    </source>
</evidence>
<evidence type="ECO:0000256" key="7">
    <source>
        <dbReference type="ARBA" id="ARBA00022840"/>
    </source>
</evidence>
<dbReference type="PANTHER" id="PTHR43707">
    <property type="entry name" value="HISTIDYL-TRNA SYNTHETASE"/>
    <property type="match status" value="1"/>
</dbReference>
<evidence type="ECO:0000256" key="4">
    <source>
        <dbReference type="ARBA" id="ARBA00022490"/>
    </source>
</evidence>
<evidence type="ECO:0000256" key="2">
    <source>
        <dbReference type="ARBA" id="ARBA00008226"/>
    </source>
</evidence>
<evidence type="ECO:0000313" key="15">
    <source>
        <dbReference type="Proteomes" id="UP000588186"/>
    </source>
</evidence>
<dbReference type="InterPro" id="IPR004516">
    <property type="entry name" value="HisRS/HisZ"/>
</dbReference>
<dbReference type="GO" id="GO:0016740">
    <property type="term" value="F:transferase activity"/>
    <property type="evidence" value="ECO:0007669"/>
    <property type="project" value="UniProtKB-ARBA"/>
</dbReference>
<accession>A0A6V7RF28</accession>
<dbReference type="InterPro" id="IPR045864">
    <property type="entry name" value="aa-tRNA-synth_II/BPL/LPL"/>
</dbReference>
<dbReference type="GO" id="GO:0006427">
    <property type="term" value="P:histidyl-tRNA aminoacylation"/>
    <property type="evidence" value="ECO:0007669"/>
    <property type="project" value="UniProtKB-UniRule"/>
</dbReference>
<dbReference type="InterPro" id="IPR015807">
    <property type="entry name" value="His-tRNA-ligase"/>
</dbReference>
<dbReference type="CDD" id="cd00859">
    <property type="entry name" value="HisRS_anticodon"/>
    <property type="match status" value="1"/>
</dbReference>
<dbReference type="RefSeq" id="WP_245202341.1">
    <property type="nucleotide sequence ID" value="NZ_CAJEWB010000010.1"/>
</dbReference>
<dbReference type="GO" id="GO:0005737">
    <property type="term" value="C:cytoplasm"/>
    <property type="evidence" value="ECO:0007669"/>
    <property type="project" value="UniProtKB-SubCell"/>
</dbReference>
<dbReference type="Gene3D" id="3.40.50.800">
    <property type="entry name" value="Anticodon-binding domain"/>
    <property type="match status" value="1"/>
</dbReference>
<dbReference type="GO" id="GO:0140096">
    <property type="term" value="F:catalytic activity, acting on a protein"/>
    <property type="evidence" value="ECO:0007669"/>
    <property type="project" value="UniProtKB-ARBA"/>
</dbReference>
<comment type="similarity">
    <text evidence="2 11">Belongs to the class-II aminoacyl-tRNA synthetase family.</text>
</comment>
<evidence type="ECO:0000256" key="6">
    <source>
        <dbReference type="ARBA" id="ARBA00022741"/>
    </source>
</evidence>
<proteinExistence type="inferred from homology"/>
<comment type="subunit">
    <text evidence="3 11">Homodimer.</text>
</comment>
<dbReference type="Pfam" id="PF13393">
    <property type="entry name" value="tRNA-synt_His"/>
    <property type="match status" value="1"/>
</dbReference>
<gene>
    <name evidence="11 14" type="primary">hisS</name>
    <name evidence="14" type="ORF">JEOPIN946_01228</name>
</gene>
<dbReference type="EC" id="6.1.1.21" evidence="11"/>
<feature type="binding site" evidence="12">
    <location>
        <position position="130"/>
    </location>
    <ligand>
        <name>L-histidine</name>
        <dbReference type="ChEBI" id="CHEBI:57595"/>
    </ligand>
</feature>
<feature type="binding site" evidence="12">
    <location>
        <begin position="261"/>
        <end position="262"/>
    </location>
    <ligand>
        <name>L-histidine</name>
        <dbReference type="ChEBI" id="CHEBI:57595"/>
    </ligand>
</feature>
<dbReference type="CDD" id="cd00773">
    <property type="entry name" value="HisRS-like_core"/>
    <property type="match status" value="1"/>
</dbReference>
<feature type="domain" description="Aminoacyl-transfer RNA synthetases class-II family profile" evidence="13">
    <location>
        <begin position="20"/>
        <end position="324"/>
    </location>
</feature>
<protein>
    <recommendedName>
        <fullName evidence="11">Histidine--tRNA ligase</fullName>
        <ecNumber evidence="11">6.1.1.21</ecNumber>
    </recommendedName>
    <alternativeName>
        <fullName evidence="11">Histidyl-tRNA synthetase</fullName>
        <shortName evidence="11">HisRS</shortName>
    </alternativeName>
</protein>
<comment type="subcellular location">
    <subcellularLocation>
        <location evidence="1 11">Cytoplasm</location>
    </subcellularLocation>
</comment>
<reference evidence="14 15" key="1">
    <citation type="submission" date="2020-07" db="EMBL/GenBank/DDBJ databases">
        <authorList>
            <person name="Criscuolo A."/>
        </authorList>
    </citation>
    <scope>NUCLEOTIDE SEQUENCE [LARGE SCALE GENOMIC DNA]</scope>
    <source>
        <strain evidence="14">CIP107946</strain>
    </source>
</reference>
<keyword evidence="9 11" id="KW-0030">Aminoacyl-tRNA synthetase</keyword>
<feature type="binding site" evidence="12">
    <location>
        <position position="126"/>
    </location>
    <ligand>
        <name>L-histidine</name>
        <dbReference type="ChEBI" id="CHEBI:57595"/>
    </ligand>
</feature>
<dbReference type="EMBL" id="CAJEWB010000010">
    <property type="protein sequence ID" value="CAD2076297.1"/>
    <property type="molecule type" value="Genomic_DNA"/>
</dbReference>
<evidence type="ECO:0000256" key="8">
    <source>
        <dbReference type="ARBA" id="ARBA00022917"/>
    </source>
</evidence>
<keyword evidence="6 11" id="KW-0547">Nucleotide-binding</keyword>